<dbReference type="EMBL" id="CAWYQH010000002">
    <property type="protein sequence ID" value="CAK8673236.1"/>
    <property type="molecule type" value="Genomic_DNA"/>
</dbReference>
<keyword evidence="3" id="KW-1185">Reference proteome</keyword>
<reference evidence="2 3" key="1">
    <citation type="submission" date="2024-02" db="EMBL/GenBank/DDBJ databases">
        <authorList>
            <person name="Daric V."/>
            <person name="Darras S."/>
        </authorList>
    </citation>
    <scope>NUCLEOTIDE SEQUENCE [LARGE SCALE GENOMIC DNA]</scope>
</reference>
<protein>
    <submittedName>
        <fullName evidence="2">Uncharacterized protein</fullName>
    </submittedName>
</protein>
<feature type="region of interest" description="Disordered" evidence="1">
    <location>
        <begin position="89"/>
        <end position="114"/>
    </location>
</feature>
<dbReference type="Proteomes" id="UP001642483">
    <property type="component" value="Unassembled WGS sequence"/>
</dbReference>
<evidence type="ECO:0000256" key="1">
    <source>
        <dbReference type="SAM" id="MobiDB-lite"/>
    </source>
</evidence>
<sequence length="171" mass="18698">MSAQSESQILPKSTENSKTFTLSFPRPYLSKNPQVAASVQGRIGTYAVGGVVSSSLSFRFTAIRTDKLRGWTEQPTLLWNALGLEVPPAQGDQEVGSSPTNTANVSVQFSSPKDPPPKKIFAWVIGDFLSQMTYTVEMDSINSGGFQCTVRRTDATSGWNENPTLFWTVIQ</sequence>
<evidence type="ECO:0000313" key="3">
    <source>
        <dbReference type="Proteomes" id="UP001642483"/>
    </source>
</evidence>
<evidence type="ECO:0000313" key="2">
    <source>
        <dbReference type="EMBL" id="CAK8673236.1"/>
    </source>
</evidence>
<organism evidence="2 3">
    <name type="scientific">Clavelina lepadiformis</name>
    <name type="common">Light-bulb sea squirt</name>
    <name type="synonym">Ascidia lepadiformis</name>
    <dbReference type="NCBI Taxonomy" id="159417"/>
    <lineage>
        <taxon>Eukaryota</taxon>
        <taxon>Metazoa</taxon>
        <taxon>Chordata</taxon>
        <taxon>Tunicata</taxon>
        <taxon>Ascidiacea</taxon>
        <taxon>Aplousobranchia</taxon>
        <taxon>Clavelinidae</taxon>
        <taxon>Clavelina</taxon>
    </lineage>
</organism>
<feature type="compositionally biased region" description="Polar residues" evidence="1">
    <location>
        <begin position="95"/>
        <end position="111"/>
    </location>
</feature>
<comment type="caution">
    <text evidence="2">The sequence shown here is derived from an EMBL/GenBank/DDBJ whole genome shotgun (WGS) entry which is preliminary data.</text>
</comment>
<name>A0ABP0F316_CLALP</name>
<gene>
    <name evidence="2" type="ORF">CVLEPA_LOCUS3046</name>
</gene>
<proteinExistence type="predicted"/>
<accession>A0ABP0F316</accession>